<dbReference type="AlphaFoldDB" id="M0E6D5"/>
<organism evidence="2 3">
    <name type="scientific">Halorubrum californiense DSM 19288</name>
    <dbReference type="NCBI Taxonomy" id="1227465"/>
    <lineage>
        <taxon>Archaea</taxon>
        <taxon>Methanobacteriati</taxon>
        <taxon>Methanobacteriota</taxon>
        <taxon>Stenosarchaea group</taxon>
        <taxon>Halobacteria</taxon>
        <taxon>Halobacteriales</taxon>
        <taxon>Haloferacaceae</taxon>
        <taxon>Halorubrum</taxon>
    </lineage>
</organism>
<keyword evidence="3" id="KW-1185">Reference proteome</keyword>
<comment type="caution">
    <text evidence="2">The sequence shown here is derived from an EMBL/GenBank/DDBJ whole genome shotgun (WGS) entry which is preliminary data.</text>
</comment>
<reference evidence="2 3" key="1">
    <citation type="journal article" date="2014" name="PLoS Genet.">
        <title>Phylogenetically driven sequencing of extremely halophilic archaea reveals strategies for static and dynamic osmo-response.</title>
        <authorList>
            <person name="Becker E.A."/>
            <person name="Seitzer P.M."/>
            <person name="Tritt A."/>
            <person name="Larsen D."/>
            <person name="Krusor M."/>
            <person name="Yao A.I."/>
            <person name="Wu D."/>
            <person name="Madern D."/>
            <person name="Eisen J.A."/>
            <person name="Darling A.E."/>
            <person name="Facciotti M.T."/>
        </authorList>
    </citation>
    <scope>NUCLEOTIDE SEQUENCE [LARGE SCALE GENOMIC DNA]</scope>
    <source>
        <strain evidence="2 3">DSM 19288</strain>
    </source>
</reference>
<gene>
    <name evidence="2" type="ORF">C463_10730</name>
</gene>
<dbReference type="Proteomes" id="UP000011586">
    <property type="component" value="Unassembled WGS sequence"/>
</dbReference>
<evidence type="ECO:0000256" key="1">
    <source>
        <dbReference type="SAM" id="MobiDB-lite"/>
    </source>
</evidence>
<evidence type="ECO:0000313" key="2">
    <source>
        <dbReference type="EMBL" id="ELZ42613.1"/>
    </source>
</evidence>
<evidence type="ECO:0000313" key="3">
    <source>
        <dbReference type="Proteomes" id="UP000011586"/>
    </source>
</evidence>
<accession>M0E6D5</accession>
<dbReference type="EMBL" id="AOJK01000052">
    <property type="protein sequence ID" value="ELZ42613.1"/>
    <property type="molecule type" value="Genomic_DNA"/>
</dbReference>
<name>M0E6D5_9EURY</name>
<proteinExistence type="predicted"/>
<feature type="region of interest" description="Disordered" evidence="1">
    <location>
        <begin position="1"/>
        <end position="42"/>
    </location>
</feature>
<protein>
    <submittedName>
        <fullName evidence="2">Uncharacterized protein</fullName>
    </submittedName>
</protein>
<sequence length="112" mass="12125">MRYTPVQPATTLSDPATVLADSERARPPRSSPDPASTAGTRSAAAVMGCRAAEGFRVPSPALAVRRRHPETGYSSRRWSNCVTYGLFSQLRCGLIVVISVRASSWLRCAFRA</sequence>